<dbReference type="GO" id="GO:0030151">
    <property type="term" value="F:molybdenum ion binding"/>
    <property type="evidence" value="ECO:0007669"/>
    <property type="project" value="InterPro"/>
</dbReference>
<dbReference type="Pfam" id="PF20256">
    <property type="entry name" value="MoCoBD_2"/>
    <property type="match status" value="1"/>
</dbReference>
<feature type="domain" description="Aldehyde oxidase/xanthine dehydrogenase a/b hammerhead" evidence="5">
    <location>
        <begin position="25"/>
        <end position="134"/>
    </location>
</feature>
<dbReference type="Gene3D" id="3.90.1170.50">
    <property type="entry name" value="Aldehyde oxidase/xanthine dehydrogenase, a/b hammerhead"/>
    <property type="match status" value="1"/>
</dbReference>
<dbReference type="Pfam" id="PF02738">
    <property type="entry name" value="MoCoBD_1"/>
    <property type="match status" value="1"/>
</dbReference>
<organism evidence="6">
    <name type="scientific">Carbonactinospora thermoautotrophica</name>
    <dbReference type="NCBI Taxonomy" id="1469144"/>
    <lineage>
        <taxon>Bacteria</taxon>
        <taxon>Bacillati</taxon>
        <taxon>Actinomycetota</taxon>
        <taxon>Actinomycetes</taxon>
        <taxon>Kitasatosporales</taxon>
        <taxon>Carbonactinosporaceae</taxon>
        <taxon>Carbonactinospora</taxon>
    </lineage>
</organism>
<dbReference type="InterPro" id="IPR012780">
    <property type="entry name" value="CO_Mo_DH_lsu"/>
</dbReference>
<dbReference type="Gene3D" id="3.30.365.10">
    <property type="entry name" value="Aldehyde oxidase/xanthine dehydrogenase, molybdopterin binding domain"/>
    <property type="match status" value="4"/>
</dbReference>
<name>W8P1J6_9ACTN</name>
<proteinExistence type="predicted"/>
<evidence type="ECO:0000313" key="6">
    <source>
        <dbReference type="EMBL" id="AHL20252.1"/>
    </source>
</evidence>
<dbReference type="PANTHER" id="PTHR11908">
    <property type="entry name" value="XANTHINE DEHYDROGENASE"/>
    <property type="match status" value="1"/>
</dbReference>
<evidence type="ECO:0000256" key="3">
    <source>
        <dbReference type="ARBA" id="ARBA00053029"/>
    </source>
</evidence>
<dbReference type="Pfam" id="PF01315">
    <property type="entry name" value="Ald_Xan_dh_C"/>
    <property type="match status" value="1"/>
</dbReference>
<protein>
    <submittedName>
        <fullName evidence="6">Putative Mo-hydroxylase</fullName>
    </submittedName>
</protein>
<dbReference type="SUPFAM" id="SSF56003">
    <property type="entry name" value="Molybdenum cofactor-binding domain"/>
    <property type="match status" value="1"/>
</dbReference>
<dbReference type="SMR" id="W8P1J6"/>
<dbReference type="SMART" id="SM01008">
    <property type="entry name" value="Ald_Xan_dh_C"/>
    <property type="match status" value="1"/>
</dbReference>
<dbReference type="GO" id="GO:0005506">
    <property type="term" value="F:iron ion binding"/>
    <property type="evidence" value="ECO:0007669"/>
    <property type="project" value="InterPro"/>
</dbReference>
<dbReference type="InterPro" id="IPR036856">
    <property type="entry name" value="Ald_Oxase/Xan_DH_a/b_sf"/>
</dbReference>
<reference evidence="6" key="1">
    <citation type="submission" date="2013-12" db="EMBL/GenBank/DDBJ databases">
        <title>Superoxide-dependent nitrogenase genes sdnM, sdnS and sdnL from Streptomyces thermoautotrophicus.</title>
        <authorList>
            <person name="Hofmann-Findeklee C."/>
            <person name="Gadkari D."/>
            <person name="Meyer O."/>
        </authorList>
    </citation>
    <scope>NUCLEOTIDE SEQUENCE</scope>
    <source>
        <strain evidence="6">St1</strain>
    </source>
</reference>
<dbReference type="FunFam" id="3.90.1170.50:FF:000006">
    <property type="entry name" value="Carbon monoxide dehydrogenase large chain"/>
    <property type="match status" value="1"/>
</dbReference>
<comment type="cofactor">
    <cofactor evidence="3">
        <name>Mo-molybdopterin cytosine dinucleotide</name>
        <dbReference type="ChEBI" id="CHEBI:71308"/>
    </cofactor>
</comment>
<dbReference type="InterPro" id="IPR008274">
    <property type="entry name" value="AldOxase/xan_DH_MoCoBD1"/>
</dbReference>
<accession>W8P1J6</accession>
<evidence type="ECO:0000259" key="5">
    <source>
        <dbReference type="SMART" id="SM01008"/>
    </source>
</evidence>
<dbReference type="EMBL" id="KF951061">
    <property type="protein sequence ID" value="AHL20252.1"/>
    <property type="molecule type" value="Genomic_DNA"/>
</dbReference>
<dbReference type="InterPro" id="IPR046867">
    <property type="entry name" value="AldOxase/xan_DH_MoCoBD2"/>
</dbReference>
<keyword evidence="1" id="KW-0500">Molybdenum</keyword>
<keyword evidence="2" id="KW-0560">Oxidoreductase</keyword>
<dbReference type="InterPro" id="IPR000674">
    <property type="entry name" value="Ald_Oxase/Xan_DH_a/b"/>
</dbReference>
<dbReference type="InterPro" id="IPR016208">
    <property type="entry name" value="Ald_Oxase/xanthine_DH-like"/>
</dbReference>
<dbReference type="InterPro" id="IPR037165">
    <property type="entry name" value="AldOxase/xan_DH_Mopterin-bd_sf"/>
</dbReference>
<dbReference type="GO" id="GO:0005507">
    <property type="term" value="F:copper ion binding"/>
    <property type="evidence" value="ECO:0007669"/>
    <property type="project" value="InterPro"/>
</dbReference>
<dbReference type="GO" id="GO:0043885">
    <property type="term" value="F:anaerobic carbon-monoxide dehydrogenase activity"/>
    <property type="evidence" value="ECO:0007669"/>
    <property type="project" value="InterPro"/>
</dbReference>
<evidence type="ECO:0000256" key="2">
    <source>
        <dbReference type="ARBA" id="ARBA00023002"/>
    </source>
</evidence>
<evidence type="ECO:0000256" key="4">
    <source>
        <dbReference type="SAM" id="MobiDB-lite"/>
    </source>
</evidence>
<sequence length="830" mass="91017">MALPQTELRPMGKPILRKEDPRLIRGKGRFVDDILLPNMLHLCILRSPYAHARIRRIDTSKAEAAPGVKLVLTGEDLAKMNLAWMPTLAGDVQMVLATGKVLFQYQEVAAVVAETRAQAEDAIQLIEVDYEPLPVVVDPFKALEPDAPILREDKEKKSNHIWHWEAGDREETDAIFREAPVVVKQDVRFQRVHPSPLEPCGCVADYNPATGKLVVYVTSQAPHVHRTAIALTTGFPEHMIQVISPDVGGGFGNKVPLYPGYVVAIVASLKLGVPVKWIETRTENIASTHFARDYHMTAEIAATEDGKMLALRVKTIADHGAFDATANPTKYPAGLYSIVTGSYDFKAAFVEVDGVHTNKPPGGVAYRCSFRVTEASYLIERVVDVLARRLKMDPAELRLRNFIRKEQFPYRSPTGWVYDSGDYEKTFKLALERIGYEELRKEQKEKWARGEFMGIGISTFTEIVGAGPAHSFDILGIKMFDSAEIRVHPTGKVIARLGVRHQGQGHETTFAQIIAEELGLSVDDVVVEEGDTDTAPYGLGTYASRSTPTAGAAAALCARRIRDKARKIAAHLLEVNEDDVVWDGAAFSVKGLPGRSVTMKDVAFAAYTNVPDGIEPGLEASYYYNPPNLTFPYGAYIAVVDIDKGTGAVKVRRFLAVDDCGNVINPMIVEGQVHGGLTEGFAIAFMQDIPYDADGNCLAPNWMDYLVPTAWDTPQLETDRTVTPSPHHPLGAKGVGESPNVGSPAAFVNAVLDALSPLGVEHIDMPIYPWKVWKILRDTALRSDSMAIPASFQSARREKPGGGIASGPIKWTTSGRQRGRWMNARSLTSG</sequence>
<feature type="region of interest" description="Disordered" evidence="4">
    <location>
        <begin position="795"/>
        <end position="814"/>
    </location>
</feature>
<evidence type="ECO:0000256" key="1">
    <source>
        <dbReference type="ARBA" id="ARBA00022505"/>
    </source>
</evidence>
<dbReference type="SUPFAM" id="SSF54665">
    <property type="entry name" value="CO dehydrogenase molybdoprotein N-domain-like"/>
    <property type="match status" value="1"/>
</dbReference>
<dbReference type="AlphaFoldDB" id="W8P1J6"/>
<dbReference type="FunFam" id="3.30.365.10:FF:000001">
    <property type="entry name" value="Xanthine dehydrogenase oxidase"/>
    <property type="match status" value="1"/>
</dbReference>
<dbReference type="NCBIfam" id="TIGR02416">
    <property type="entry name" value="CO_dehy_Mo_lg"/>
    <property type="match status" value="1"/>
</dbReference>
<dbReference type="PANTHER" id="PTHR11908:SF132">
    <property type="entry name" value="ALDEHYDE OXIDASE 1-RELATED"/>
    <property type="match status" value="1"/>
</dbReference>
<gene>
    <name evidence="6" type="primary">sdnL</name>
</gene>